<proteinExistence type="predicted"/>
<dbReference type="OrthoDB" id="330810at2"/>
<dbReference type="Pfam" id="PF05973">
    <property type="entry name" value="Gp49"/>
    <property type="match status" value="1"/>
</dbReference>
<evidence type="ECO:0000313" key="1">
    <source>
        <dbReference type="EMBL" id="PSB02623.1"/>
    </source>
</evidence>
<sequence>MTWEIEYTDEFKSWWDTVTEKQQNDIVAVVNLLTEKGTNLSFPYSSGIMGSKHSQMRELRVQSGGKPLRIFYAFDPRRTAILLIGGDKTGDDRFYDTYIPIADRLYDIYLEEIKNEGLI</sequence>
<keyword evidence="2" id="KW-1185">Reference proteome</keyword>
<dbReference type="AlphaFoldDB" id="A0A2T1C3C8"/>
<dbReference type="InterPro" id="IPR035093">
    <property type="entry name" value="RelE/ParE_toxin_dom_sf"/>
</dbReference>
<dbReference type="SUPFAM" id="SSF143011">
    <property type="entry name" value="RelE-like"/>
    <property type="match status" value="1"/>
</dbReference>
<evidence type="ECO:0000313" key="2">
    <source>
        <dbReference type="Proteomes" id="UP000238762"/>
    </source>
</evidence>
<organism evidence="1 2">
    <name type="scientific">Merismopedia glauca CCAP 1448/3</name>
    <dbReference type="NCBI Taxonomy" id="1296344"/>
    <lineage>
        <taxon>Bacteria</taxon>
        <taxon>Bacillati</taxon>
        <taxon>Cyanobacteriota</taxon>
        <taxon>Cyanophyceae</taxon>
        <taxon>Synechococcales</taxon>
        <taxon>Merismopediaceae</taxon>
        <taxon>Merismopedia</taxon>
    </lineage>
</organism>
<dbReference type="InterPro" id="IPR009241">
    <property type="entry name" value="HigB-like"/>
</dbReference>
<reference evidence="1 2" key="2">
    <citation type="submission" date="2018-03" db="EMBL/GenBank/DDBJ databases">
        <title>The ancient ancestry and fast evolution of plastids.</title>
        <authorList>
            <person name="Moore K.R."/>
            <person name="Magnabosco C."/>
            <person name="Momper L."/>
            <person name="Gold D.A."/>
            <person name="Bosak T."/>
            <person name="Fournier G.P."/>
        </authorList>
    </citation>
    <scope>NUCLEOTIDE SEQUENCE [LARGE SCALE GENOMIC DNA]</scope>
    <source>
        <strain evidence="1 2">CCAP 1448/3</strain>
    </source>
</reference>
<dbReference type="EMBL" id="PVWJ01000054">
    <property type="protein sequence ID" value="PSB02623.1"/>
    <property type="molecule type" value="Genomic_DNA"/>
</dbReference>
<dbReference type="RefSeq" id="WP_106288948.1">
    <property type="nucleotide sequence ID" value="NZ_CAWNTC010000047.1"/>
</dbReference>
<protein>
    <submittedName>
        <fullName evidence="1">Addiction module toxin RelE</fullName>
    </submittedName>
</protein>
<dbReference type="Proteomes" id="UP000238762">
    <property type="component" value="Unassembled WGS sequence"/>
</dbReference>
<gene>
    <name evidence="1" type="ORF">C7B64_12300</name>
</gene>
<comment type="caution">
    <text evidence="1">The sequence shown here is derived from an EMBL/GenBank/DDBJ whole genome shotgun (WGS) entry which is preliminary data.</text>
</comment>
<accession>A0A2T1C3C8</accession>
<reference evidence="1 2" key="1">
    <citation type="submission" date="2018-02" db="EMBL/GenBank/DDBJ databases">
        <authorList>
            <person name="Cohen D.B."/>
            <person name="Kent A.D."/>
        </authorList>
    </citation>
    <scope>NUCLEOTIDE SEQUENCE [LARGE SCALE GENOMIC DNA]</scope>
    <source>
        <strain evidence="1 2">CCAP 1448/3</strain>
    </source>
</reference>
<name>A0A2T1C3C8_9CYAN</name>